<keyword evidence="2" id="KW-1185">Reference proteome</keyword>
<evidence type="ECO:0000313" key="2">
    <source>
        <dbReference type="Proteomes" id="UP000299102"/>
    </source>
</evidence>
<proteinExistence type="predicted"/>
<evidence type="ECO:0000313" key="1">
    <source>
        <dbReference type="EMBL" id="GBP22650.1"/>
    </source>
</evidence>
<accession>A0A4C1U973</accession>
<sequence length="92" mass="9979">MKFSTRHLLVVSGSYPGKGQIDHVQHTSGTRGVYNDGDYFIYTGGGGSAGPRLSEHDCSALCPRLYLRVTLRNADAKQTQCRSPPSECAVSF</sequence>
<dbReference type="AlphaFoldDB" id="A0A4C1U973"/>
<comment type="caution">
    <text evidence="1">The sequence shown here is derived from an EMBL/GenBank/DDBJ whole genome shotgun (WGS) entry which is preliminary data.</text>
</comment>
<dbReference type="EMBL" id="BGZK01000142">
    <property type="protein sequence ID" value="GBP22650.1"/>
    <property type="molecule type" value="Genomic_DNA"/>
</dbReference>
<reference evidence="1 2" key="1">
    <citation type="journal article" date="2019" name="Commun. Biol.">
        <title>The bagworm genome reveals a unique fibroin gene that provides high tensile strength.</title>
        <authorList>
            <person name="Kono N."/>
            <person name="Nakamura H."/>
            <person name="Ohtoshi R."/>
            <person name="Tomita M."/>
            <person name="Numata K."/>
            <person name="Arakawa K."/>
        </authorList>
    </citation>
    <scope>NUCLEOTIDE SEQUENCE [LARGE SCALE GENOMIC DNA]</scope>
</reference>
<dbReference type="Proteomes" id="UP000299102">
    <property type="component" value="Unassembled WGS sequence"/>
</dbReference>
<gene>
    <name evidence="1" type="ORF">EVAR_13930_1</name>
</gene>
<name>A0A4C1U973_EUMVA</name>
<protein>
    <submittedName>
        <fullName evidence="1">Uncharacterized protein</fullName>
    </submittedName>
</protein>
<organism evidence="1 2">
    <name type="scientific">Eumeta variegata</name>
    <name type="common">Bagworm moth</name>
    <name type="synonym">Eumeta japonica</name>
    <dbReference type="NCBI Taxonomy" id="151549"/>
    <lineage>
        <taxon>Eukaryota</taxon>
        <taxon>Metazoa</taxon>
        <taxon>Ecdysozoa</taxon>
        <taxon>Arthropoda</taxon>
        <taxon>Hexapoda</taxon>
        <taxon>Insecta</taxon>
        <taxon>Pterygota</taxon>
        <taxon>Neoptera</taxon>
        <taxon>Endopterygota</taxon>
        <taxon>Lepidoptera</taxon>
        <taxon>Glossata</taxon>
        <taxon>Ditrysia</taxon>
        <taxon>Tineoidea</taxon>
        <taxon>Psychidae</taxon>
        <taxon>Oiketicinae</taxon>
        <taxon>Eumeta</taxon>
    </lineage>
</organism>